<evidence type="ECO:0000256" key="8">
    <source>
        <dbReference type="ARBA" id="ARBA00022848"/>
    </source>
</evidence>
<name>A0AAW1UWF6_9CUCU</name>
<evidence type="ECO:0000256" key="7">
    <source>
        <dbReference type="ARBA" id="ARBA00022824"/>
    </source>
</evidence>
<feature type="binding site" description="axial binding residue" evidence="13">
    <location>
        <position position="456"/>
    </location>
    <ligand>
        <name>heme</name>
        <dbReference type="ChEBI" id="CHEBI:30413"/>
    </ligand>
    <ligandPart>
        <name>Fe</name>
        <dbReference type="ChEBI" id="CHEBI:18248"/>
    </ligandPart>
</feature>
<dbReference type="GO" id="GO:0004497">
    <property type="term" value="F:monooxygenase activity"/>
    <property type="evidence" value="ECO:0007669"/>
    <property type="project" value="UniProtKB-KW"/>
</dbReference>
<evidence type="ECO:0000256" key="10">
    <source>
        <dbReference type="ARBA" id="ARBA00023004"/>
    </source>
</evidence>
<comment type="cofactor">
    <cofactor evidence="1 13">
        <name>heme</name>
        <dbReference type="ChEBI" id="CHEBI:30413"/>
    </cofactor>
</comment>
<evidence type="ECO:0000256" key="3">
    <source>
        <dbReference type="ARBA" id="ARBA00004406"/>
    </source>
</evidence>
<dbReference type="InterPro" id="IPR017972">
    <property type="entry name" value="Cyt_P450_CS"/>
</dbReference>
<keyword evidence="6 13" id="KW-0479">Metal-binding</keyword>
<keyword evidence="11 14" id="KW-0503">Monooxygenase</keyword>
<evidence type="ECO:0000256" key="6">
    <source>
        <dbReference type="ARBA" id="ARBA00022723"/>
    </source>
</evidence>
<sequence length="517" mass="59548">MEVFNTFSLLLIAALIFGCLLVKNSLSYWSRRGLDTPPYSLLFGHMKSAFTREIAFIDRMLKFYRYFKSMGLRHGGLYFVWSPVYMPLDLNIIKHITQIDFQHFHSRGLYSNEKNDPLSGNLFTLEGKKWKLLRHKLTPTFSSGKMKMMFPTMVECTKGLHKVIDKELGGPVDIKDILGRFTTDIIGSCAFGLDCNSLENPDSEFRKKGKSILHRKGLENFKQAMFFTLPNITKRFNVFVFPVKVTEFFMKIVKDTVTYREEHNVLRKDFMDLLIQLKNKGKLVDDDKWSSDLINEADNKITMNEIAAQVVVFFFAGFETSATTMSFCLYEVSKNKSIQDRIREEIRRVLQGHDGKLTYEALMEMSYLDQVVNETLRKYPPVPGLPRICNKDYKVPGTDLVLEKGVRVMISVAGIHHDPDYYADPEKFDPDRFSEDNKKNLTPNSFLPFGEGPRYCIGARFGLMQTKVGLVALLLNYELSINKKTQEPLQFDPEFVVASTKGGLWLDFKKISNMSIH</sequence>
<dbReference type="PANTHER" id="PTHR24292:SF100">
    <property type="entry name" value="CYTOCHROME P450 6A16, ISOFORM B-RELATED"/>
    <property type="match status" value="1"/>
</dbReference>
<evidence type="ECO:0000256" key="1">
    <source>
        <dbReference type="ARBA" id="ARBA00001971"/>
    </source>
</evidence>
<evidence type="ECO:0000256" key="2">
    <source>
        <dbReference type="ARBA" id="ARBA00004174"/>
    </source>
</evidence>
<comment type="subcellular location">
    <subcellularLocation>
        <location evidence="3">Endoplasmic reticulum membrane</location>
        <topology evidence="3">Peripheral membrane protein</topology>
    </subcellularLocation>
    <subcellularLocation>
        <location evidence="2">Microsome membrane</location>
        <topology evidence="2">Peripheral membrane protein</topology>
    </subcellularLocation>
</comment>
<dbReference type="InterPro" id="IPR001128">
    <property type="entry name" value="Cyt_P450"/>
</dbReference>
<dbReference type="SUPFAM" id="SSF48264">
    <property type="entry name" value="Cytochrome P450"/>
    <property type="match status" value="1"/>
</dbReference>
<dbReference type="InterPro" id="IPR050476">
    <property type="entry name" value="Insect_CytP450_Detox"/>
</dbReference>
<dbReference type="GO" id="GO:0005789">
    <property type="term" value="C:endoplasmic reticulum membrane"/>
    <property type="evidence" value="ECO:0007669"/>
    <property type="project" value="UniProtKB-SubCell"/>
</dbReference>
<dbReference type="Pfam" id="PF00067">
    <property type="entry name" value="p450"/>
    <property type="match status" value="1"/>
</dbReference>
<reference evidence="15 16" key="1">
    <citation type="submission" date="2023-03" db="EMBL/GenBank/DDBJ databases">
        <title>Genome insight into feeding habits of ladybird beetles.</title>
        <authorList>
            <person name="Li H.-S."/>
            <person name="Huang Y.-H."/>
            <person name="Pang H."/>
        </authorList>
    </citation>
    <scope>NUCLEOTIDE SEQUENCE [LARGE SCALE GENOMIC DNA]</scope>
    <source>
        <strain evidence="15">SYSU_2023b</strain>
        <tissue evidence="15">Whole body</tissue>
    </source>
</reference>
<dbReference type="AlphaFoldDB" id="A0AAW1UWF6"/>
<dbReference type="GO" id="GO:0020037">
    <property type="term" value="F:heme binding"/>
    <property type="evidence" value="ECO:0007669"/>
    <property type="project" value="InterPro"/>
</dbReference>
<evidence type="ECO:0000256" key="5">
    <source>
        <dbReference type="ARBA" id="ARBA00022617"/>
    </source>
</evidence>
<dbReference type="FunFam" id="1.10.630.10:FF:000042">
    <property type="entry name" value="Cytochrome P450"/>
    <property type="match status" value="1"/>
</dbReference>
<evidence type="ECO:0000313" key="15">
    <source>
        <dbReference type="EMBL" id="KAK9884812.1"/>
    </source>
</evidence>
<dbReference type="InterPro" id="IPR002401">
    <property type="entry name" value="Cyt_P450_E_grp-I"/>
</dbReference>
<evidence type="ECO:0000313" key="16">
    <source>
        <dbReference type="Proteomes" id="UP001431783"/>
    </source>
</evidence>
<keyword evidence="10 13" id="KW-0408">Iron</keyword>
<dbReference type="PRINTS" id="PR00463">
    <property type="entry name" value="EP450I"/>
</dbReference>
<dbReference type="PRINTS" id="PR00385">
    <property type="entry name" value="P450"/>
</dbReference>
<organism evidence="15 16">
    <name type="scientific">Henosepilachna vigintioctopunctata</name>
    <dbReference type="NCBI Taxonomy" id="420089"/>
    <lineage>
        <taxon>Eukaryota</taxon>
        <taxon>Metazoa</taxon>
        <taxon>Ecdysozoa</taxon>
        <taxon>Arthropoda</taxon>
        <taxon>Hexapoda</taxon>
        <taxon>Insecta</taxon>
        <taxon>Pterygota</taxon>
        <taxon>Neoptera</taxon>
        <taxon>Endopterygota</taxon>
        <taxon>Coleoptera</taxon>
        <taxon>Polyphaga</taxon>
        <taxon>Cucujiformia</taxon>
        <taxon>Coccinelloidea</taxon>
        <taxon>Coccinellidae</taxon>
        <taxon>Epilachninae</taxon>
        <taxon>Epilachnini</taxon>
        <taxon>Henosepilachna</taxon>
    </lineage>
</organism>
<keyword evidence="5 13" id="KW-0349">Heme</keyword>
<evidence type="ECO:0000256" key="12">
    <source>
        <dbReference type="ARBA" id="ARBA00023136"/>
    </source>
</evidence>
<evidence type="ECO:0008006" key="17">
    <source>
        <dbReference type="Google" id="ProtNLM"/>
    </source>
</evidence>
<dbReference type="InterPro" id="IPR036396">
    <property type="entry name" value="Cyt_P450_sf"/>
</dbReference>
<dbReference type="Proteomes" id="UP001431783">
    <property type="component" value="Unassembled WGS sequence"/>
</dbReference>
<keyword evidence="12" id="KW-0472">Membrane</keyword>
<dbReference type="GO" id="GO:0005506">
    <property type="term" value="F:iron ion binding"/>
    <property type="evidence" value="ECO:0007669"/>
    <property type="project" value="InterPro"/>
</dbReference>
<dbReference type="PROSITE" id="PS00086">
    <property type="entry name" value="CYTOCHROME_P450"/>
    <property type="match status" value="1"/>
</dbReference>
<proteinExistence type="inferred from homology"/>
<keyword evidence="16" id="KW-1185">Reference proteome</keyword>
<dbReference type="GO" id="GO:0016705">
    <property type="term" value="F:oxidoreductase activity, acting on paired donors, with incorporation or reduction of molecular oxygen"/>
    <property type="evidence" value="ECO:0007669"/>
    <property type="project" value="InterPro"/>
</dbReference>
<evidence type="ECO:0000256" key="11">
    <source>
        <dbReference type="ARBA" id="ARBA00023033"/>
    </source>
</evidence>
<evidence type="ECO:0000256" key="4">
    <source>
        <dbReference type="ARBA" id="ARBA00010617"/>
    </source>
</evidence>
<comment type="similarity">
    <text evidence="4 14">Belongs to the cytochrome P450 family.</text>
</comment>
<accession>A0AAW1UWF6</accession>
<dbReference type="PANTHER" id="PTHR24292">
    <property type="entry name" value="CYTOCHROME P450"/>
    <property type="match status" value="1"/>
</dbReference>
<dbReference type="EMBL" id="JARQZJ010000094">
    <property type="protein sequence ID" value="KAK9884812.1"/>
    <property type="molecule type" value="Genomic_DNA"/>
</dbReference>
<gene>
    <name evidence="15" type="ORF">WA026_009039</name>
</gene>
<evidence type="ECO:0000256" key="9">
    <source>
        <dbReference type="ARBA" id="ARBA00023002"/>
    </source>
</evidence>
<evidence type="ECO:0000256" key="13">
    <source>
        <dbReference type="PIRSR" id="PIRSR602401-1"/>
    </source>
</evidence>
<keyword evidence="9 14" id="KW-0560">Oxidoreductase</keyword>
<dbReference type="CDD" id="cd11056">
    <property type="entry name" value="CYP6-like"/>
    <property type="match status" value="1"/>
</dbReference>
<comment type="caution">
    <text evidence="15">The sequence shown here is derived from an EMBL/GenBank/DDBJ whole genome shotgun (WGS) entry which is preliminary data.</text>
</comment>
<evidence type="ECO:0000256" key="14">
    <source>
        <dbReference type="RuleBase" id="RU000461"/>
    </source>
</evidence>
<keyword evidence="8" id="KW-0492">Microsome</keyword>
<keyword evidence="7" id="KW-0256">Endoplasmic reticulum</keyword>
<dbReference type="Gene3D" id="1.10.630.10">
    <property type="entry name" value="Cytochrome P450"/>
    <property type="match status" value="1"/>
</dbReference>
<protein>
    <recommendedName>
        <fullName evidence="17">Cytochrome P450</fullName>
    </recommendedName>
</protein>